<dbReference type="InterPro" id="IPR000629">
    <property type="entry name" value="RNA-helicase_DEAD-box_CS"/>
</dbReference>
<organism evidence="11 12">
    <name type="scientific">Arcicella aurantiaca</name>
    <dbReference type="NCBI Taxonomy" id="591202"/>
    <lineage>
        <taxon>Bacteria</taxon>
        <taxon>Pseudomonadati</taxon>
        <taxon>Bacteroidota</taxon>
        <taxon>Cytophagia</taxon>
        <taxon>Cytophagales</taxon>
        <taxon>Flectobacillaceae</taxon>
        <taxon>Arcicella</taxon>
    </lineage>
</organism>
<evidence type="ECO:0000256" key="5">
    <source>
        <dbReference type="ARBA" id="ARBA00038437"/>
    </source>
</evidence>
<sequence>MATFKELGVSEHFIQALTEMNINKPSEIQEKSIPFLLKNQNDFIGQAQTGTGKTAAFGLPLLMKINPKSTEVQGLILAPTRELCQQIAKHLFKLTKYAPEKIFVGAVYGGEKIEIQLRNLSRPTQIIVATPGRLIDLLNRKAISLKTVKTLILDEADEMLSMGFKEELNTVLRQIPTDGKKWLFSATLPTALQKLIDTYMAKNTKMVQVSKHEVVNNLIEHQYFVCEEKDKFDYVVQFIKTMNAASGIIFCRTKAAVQTLTKQLISKNYPVDAIHGDLQQKERDKVMRAFKSHKLKILIATDISARGIDVDDLAYVIHYQLPDQPEYYTHRSGRTARAGKRGISICFVTQSEVKRLNEYTKLLNISFKKI</sequence>
<dbReference type="CDD" id="cd00268">
    <property type="entry name" value="DEADc"/>
    <property type="match status" value="1"/>
</dbReference>
<comment type="similarity">
    <text evidence="5 7">Belongs to the DEAD box helicase family.</text>
</comment>
<keyword evidence="2 7" id="KW-0378">Hydrolase</keyword>
<dbReference type="Proteomes" id="UP000245489">
    <property type="component" value="Unassembled WGS sequence"/>
</dbReference>
<dbReference type="PROSITE" id="PS51194">
    <property type="entry name" value="HELICASE_CTER"/>
    <property type="match status" value="1"/>
</dbReference>
<dbReference type="GO" id="GO:0003676">
    <property type="term" value="F:nucleic acid binding"/>
    <property type="evidence" value="ECO:0007669"/>
    <property type="project" value="InterPro"/>
</dbReference>
<dbReference type="GO" id="GO:0005829">
    <property type="term" value="C:cytosol"/>
    <property type="evidence" value="ECO:0007669"/>
    <property type="project" value="TreeGrafter"/>
</dbReference>
<keyword evidence="1 7" id="KW-0547">Nucleotide-binding</keyword>
<feature type="short sequence motif" description="Q motif" evidence="6">
    <location>
        <begin position="2"/>
        <end position="30"/>
    </location>
</feature>
<evidence type="ECO:0000256" key="6">
    <source>
        <dbReference type="PROSITE-ProRule" id="PRU00552"/>
    </source>
</evidence>
<gene>
    <name evidence="11" type="ORF">LV89_01084</name>
</gene>
<accession>A0A316ECU4</accession>
<evidence type="ECO:0000313" key="11">
    <source>
        <dbReference type="EMBL" id="PWK28301.1"/>
    </source>
</evidence>
<evidence type="ECO:0000256" key="7">
    <source>
        <dbReference type="RuleBase" id="RU000492"/>
    </source>
</evidence>
<evidence type="ECO:0000256" key="2">
    <source>
        <dbReference type="ARBA" id="ARBA00022801"/>
    </source>
</evidence>
<dbReference type="InterPro" id="IPR044742">
    <property type="entry name" value="DEAD/DEAH_RhlB"/>
</dbReference>
<feature type="domain" description="Helicase ATP-binding" evidence="8">
    <location>
        <begin position="34"/>
        <end position="206"/>
    </location>
</feature>
<dbReference type="PROSITE" id="PS00039">
    <property type="entry name" value="DEAD_ATP_HELICASE"/>
    <property type="match status" value="1"/>
</dbReference>
<evidence type="ECO:0000256" key="3">
    <source>
        <dbReference type="ARBA" id="ARBA00022806"/>
    </source>
</evidence>
<dbReference type="PANTHER" id="PTHR47959">
    <property type="entry name" value="ATP-DEPENDENT RNA HELICASE RHLE-RELATED"/>
    <property type="match status" value="1"/>
</dbReference>
<name>A0A316ECU4_9BACT</name>
<dbReference type="CDD" id="cd18787">
    <property type="entry name" value="SF2_C_DEAD"/>
    <property type="match status" value="1"/>
</dbReference>
<dbReference type="EMBL" id="QGGO01000004">
    <property type="protein sequence ID" value="PWK28301.1"/>
    <property type="molecule type" value="Genomic_DNA"/>
</dbReference>
<dbReference type="SMART" id="SM00490">
    <property type="entry name" value="HELICc"/>
    <property type="match status" value="1"/>
</dbReference>
<evidence type="ECO:0000313" key="12">
    <source>
        <dbReference type="Proteomes" id="UP000245489"/>
    </source>
</evidence>
<evidence type="ECO:0000256" key="4">
    <source>
        <dbReference type="ARBA" id="ARBA00022840"/>
    </source>
</evidence>
<dbReference type="GO" id="GO:0016787">
    <property type="term" value="F:hydrolase activity"/>
    <property type="evidence" value="ECO:0007669"/>
    <property type="project" value="UniProtKB-KW"/>
</dbReference>
<keyword evidence="3 7" id="KW-0347">Helicase</keyword>
<dbReference type="Gene3D" id="3.40.50.300">
    <property type="entry name" value="P-loop containing nucleotide triphosphate hydrolases"/>
    <property type="match status" value="2"/>
</dbReference>
<evidence type="ECO:0000259" key="9">
    <source>
        <dbReference type="PROSITE" id="PS51194"/>
    </source>
</evidence>
<evidence type="ECO:0000259" key="10">
    <source>
        <dbReference type="PROSITE" id="PS51195"/>
    </source>
</evidence>
<dbReference type="Pfam" id="PF00270">
    <property type="entry name" value="DEAD"/>
    <property type="match status" value="1"/>
</dbReference>
<dbReference type="PROSITE" id="PS51195">
    <property type="entry name" value="Q_MOTIF"/>
    <property type="match status" value="1"/>
</dbReference>
<dbReference type="InterPro" id="IPR027417">
    <property type="entry name" value="P-loop_NTPase"/>
</dbReference>
<dbReference type="AlphaFoldDB" id="A0A316ECU4"/>
<dbReference type="InterPro" id="IPR014014">
    <property type="entry name" value="RNA_helicase_DEAD_Q_motif"/>
</dbReference>
<dbReference type="RefSeq" id="WP_211321151.1">
    <property type="nucleotide sequence ID" value="NZ_QGGO01000004.1"/>
</dbReference>
<dbReference type="GO" id="GO:0005524">
    <property type="term" value="F:ATP binding"/>
    <property type="evidence" value="ECO:0007669"/>
    <property type="project" value="UniProtKB-KW"/>
</dbReference>
<keyword evidence="12" id="KW-1185">Reference proteome</keyword>
<dbReference type="InterPro" id="IPR001650">
    <property type="entry name" value="Helicase_C-like"/>
</dbReference>
<dbReference type="SMART" id="SM00487">
    <property type="entry name" value="DEXDc"/>
    <property type="match status" value="1"/>
</dbReference>
<dbReference type="InterPro" id="IPR014001">
    <property type="entry name" value="Helicase_ATP-bd"/>
</dbReference>
<evidence type="ECO:0000256" key="1">
    <source>
        <dbReference type="ARBA" id="ARBA00022741"/>
    </source>
</evidence>
<feature type="domain" description="DEAD-box RNA helicase Q" evidence="10">
    <location>
        <begin position="2"/>
        <end position="30"/>
    </location>
</feature>
<protein>
    <submittedName>
        <fullName evidence="11">ATP-dependent RNA helicase DeaD</fullName>
    </submittedName>
</protein>
<dbReference type="GO" id="GO:0003724">
    <property type="term" value="F:RNA helicase activity"/>
    <property type="evidence" value="ECO:0007669"/>
    <property type="project" value="InterPro"/>
</dbReference>
<dbReference type="PROSITE" id="PS51192">
    <property type="entry name" value="HELICASE_ATP_BIND_1"/>
    <property type="match status" value="1"/>
</dbReference>
<dbReference type="PANTHER" id="PTHR47959:SF13">
    <property type="entry name" value="ATP-DEPENDENT RNA HELICASE RHLE"/>
    <property type="match status" value="1"/>
</dbReference>
<evidence type="ECO:0000259" key="8">
    <source>
        <dbReference type="PROSITE" id="PS51192"/>
    </source>
</evidence>
<comment type="caution">
    <text evidence="11">The sequence shown here is derived from an EMBL/GenBank/DDBJ whole genome shotgun (WGS) entry which is preliminary data.</text>
</comment>
<proteinExistence type="inferred from homology"/>
<feature type="domain" description="Helicase C-terminal" evidence="9">
    <location>
        <begin position="234"/>
        <end position="370"/>
    </location>
</feature>
<keyword evidence="4 7" id="KW-0067">ATP-binding</keyword>
<dbReference type="InterPro" id="IPR011545">
    <property type="entry name" value="DEAD/DEAH_box_helicase_dom"/>
</dbReference>
<dbReference type="SUPFAM" id="SSF52540">
    <property type="entry name" value="P-loop containing nucleoside triphosphate hydrolases"/>
    <property type="match status" value="1"/>
</dbReference>
<dbReference type="Pfam" id="PF00271">
    <property type="entry name" value="Helicase_C"/>
    <property type="match status" value="1"/>
</dbReference>
<dbReference type="InterPro" id="IPR050079">
    <property type="entry name" value="DEAD_box_RNA_helicase"/>
</dbReference>
<reference evidence="11 12" key="1">
    <citation type="submission" date="2018-05" db="EMBL/GenBank/DDBJ databases">
        <title>Genomic Encyclopedia of Archaeal and Bacterial Type Strains, Phase II (KMG-II): from individual species to whole genera.</title>
        <authorList>
            <person name="Goeker M."/>
        </authorList>
    </citation>
    <scope>NUCLEOTIDE SEQUENCE [LARGE SCALE GENOMIC DNA]</scope>
    <source>
        <strain evidence="11 12">DSM 22214</strain>
    </source>
</reference>